<dbReference type="Pfam" id="PF00361">
    <property type="entry name" value="Proton_antipo_M"/>
    <property type="match status" value="1"/>
</dbReference>
<reference evidence="9 10" key="1">
    <citation type="submission" date="2016-10" db="EMBL/GenBank/DDBJ databases">
        <authorList>
            <person name="de Groot N.N."/>
        </authorList>
    </citation>
    <scope>NUCLEOTIDE SEQUENCE [LARGE SCALE GENOMIC DNA]</scope>
    <source>
        <strain evidence="9 10">DSM 26130</strain>
    </source>
</reference>
<evidence type="ECO:0000256" key="1">
    <source>
        <dbReference type="ARBA" id="ARBA00004127"/>
    </source>
</evidence>
<dbReference type="RefSeq" id="WP_245776683.1">
    <property type="nucleotide sequence ID" value="NZ_FOLQ01000005.1"/>
</dbReference>
<dbReference type="PRINTS" id="PR01434">
    <property type="entry name" value="NADHDHGNASE5"/>
</dbReference>
<feature type="domain" description="NADH-Ubiquinone oxidoreductase (complex I) chain 5 N-terminal" evidence="8">
    <location>
        <begin position="58"/>
        <end position="108"/>
    </location>
</feature>
<organism evidence="9 10">
    <name type="scientific">Spirosoma endophyticum</name>
    <dbReference type="NCBI Taxonomy" id="662367"/>
    <lineage>
        <taxon>Bacteria</taxon>
        <taxon>Pseudomonadati</taxon>
        <taxon>Bacteroidota</taxon>
        <taxon>Cytophagia</taxon>
        <taxon>Cytophagales</taxon>
        <taxon>Cytophagaceae</taxon>
        <taxon>Spirosoma</taxon>
    </lineage>
</organism>
<sequence length="625" mass="68425">MLAAVLLGLPFVGFLVLTIVRRRMAGGLAVLLTSTGLALSIILAVNLPEQPVALHANWAMISGVAFGITFRLDALTALMLVLVHFVALLVQLYSISYLHDEPKLARYFSYLQLFVGAMLGIVLAGNLLVMYAFWELVGLASYLLIGFYAERPSASKAAKKAFLMNRVGDIGFLIGIFLTYYYFDTLEFDALTTIGSGTVAPTALGLCLFMGCVGKSAQFPLLTWLPDAMEGPTPVSALLHAATMVAAGIFLLARIHPLLAPDALVVIALVGTVTTIWGGYSAVFQTDIKKVLAFSTVSQLGLMVAGMGTNNVAGAMFHLLTHAFFKAGLFLSAGAIIHAVHTQDMRQMGGLRKALPTTFVGYSVCAAALSGLPFFSGFLSKEAILGGAFNWSSEQNSNLSFLVPVLLLISSGLTACYMVRQWRLIFFGTYRNEYVMIRQVHEPDWLMRGPVVVLVLLSVWFWFSLNPLSAHGSWFFRIMPMTEESTYWWLAPVSIGLVLIGGWIGFRMREPKKTYSYVRLSLEYGFLDTFFQHLFINPTLKLATLLNRTDQRVVDKVVDGAGVSTVVLANLIMVFDRFGIDGIVNGAAWIAGRLGRLTRSIQNGQVQSYITVAVVGLLMLLWWLL</sequence>
<dbReference type="AlphaFoldDB" id="A0A1I1TCD5"/>
<keyword evidence="10" id="KW-1185">Reference proteome</keyword>
<name>A0A1I1TCD5_9BACT</name>
<feature type="transmembrane region" description="Helical" evidence="6">
    <location>
        <begin position="359"/>
        <end position="379"/>
    </location>
</feature>
<evidence type="ECO:0000313" key="10">
    <source>
        <dbReference type="Proteomes" id="UP000198598"/>
    </source>
</evidence>
<dbReference type="GO" id="GO:0003954">
    <property type="term" value="F:NADH dehydrogenase activity"/>
    <property type="evidence" value="ECO:0007669"/>
    <property type="project" value="TreeGrafter"/>
</dbReference>
<feature type="transmembrane region" description="Helical" evidence="6">
    <location>
        <begin position="161"/>
        <end position="183"/>
    </location>
</feature>
<feature type="transmembrane region" description="Helical" evidence="6">
    <location>
        <begin position="399"/>
        <end position="419"/>
    </location>
</feature>
<keyword evidence="2 5" id="KW-0812">Transmembrane</keyword>
<dbReference type="InterPro" id="IPR001516">
    <property type="entry name" value="Proton_antipo_N"/>
</dbReference>
<dbReference type="GO" id="GO:0008137">
    <property type="term" value="F:NADH dehydrogenase (ubiquinone) activity"/>
    <property type="evidence" value="ECO:0007669"/>
    <property type="project" value="InterPro"/>
</dbReference>
<evidence type="ECO:0000313" key="9">
    <source>
        <dbReference type="EMBL" id="SFD54798.1"/>
    </source>
</evidence>
<feature type="transmembrane region" description="Helical" evidence="6">
    <location>
        <begin position="237"/>
        <end position="257"/>
    </location>
</feature>
<dbReference type="GO" id="GO:0012505">
    <property type="term" value="C:endomembrane system"/>
    <property type="evidence" value="ECO:0007669"/>
    <property type="project" value="UniProtKB-SubCell"/>
</dbReference>
<evidence type="ECO:0000256" key="5">
    <source>
        <dbReference type="RuleBase" id="RU000320"/>
    </source>
</evidence>
<accession>A0A1I1TCD5</accession>
<keyword evidence="3 6" id="KW-1133">Transmembrane helix</keyword>
<dbReference type="InterPro" id="IPR018393">
    <property type="entry name" value="NADHpl_OxRdtase_5_subgr"/>
</dbReference>
<evidence type="ECO:0000256" key="4">
    <source>
        <dbReference type="ARBA" id="ARBA00023136"/>
    </source>
</evidence>
<feature type="transmembrane region" description="Helical" evidence="6">
    <location>
        <begin position="263"/>
        <end position="284"/>
    </location>
</feature>
<feature type="domain" description="NADH:quinone oxidoreductase/Mrp antiporter transmembrane" evidence="7">
    <location>
        <begin position="124"/>
        <end position="395"/>
    </location>
</feature>
<evidence type="ECO:0000259" key="8">
    <source>
        <dbReference type="Pfam" id="PF00662"/>
    </source>
</evidence>
<dbReference type="PANTHER" id="PTHR42829">
    <property type="entry name" value="NADH-UBIQUINONE OXIDOREDUCTASE CHAIN 5"/>
    <property type="match status" value="1"/>
</dbReference>
<dbReference type="GO" id="GO:0042773">
    <property type="term" value="P:ATP synthesis coupled electron transport"/>
    <property type="evidence" value="ECO:0007669"/>
    <property type="project" value="InterPro"/>
</dbReference>
<feature type="transmembrane region" description="Helical" evidence="6">
    <location>
        <begin position="315"/>
        <end position="338"/>
    </location>
</feature>
<gene>
    <name evidence="9" type="ORF">SAMN05216167_105380</name>
</gene>
<dbReference type="EMBL" id="FOLQ01000005">
    <property type="protein sequence ID" value="SFD54798.1"/>
    <property type="molecule type" value="Genomic_DNA"/>
</dbReference>
<feature type="transmembrane region" description="Helical" evidence="6">
    <location>
        <begin position="606"/>
        <end position="624"/>
    </location>
</feature>
<dbReference type="Proteomes" id="UP000198598">
    <property type="component" value="Unassembled WGS sequence"/>
</dbReference>
<dbReference type="NCBIfam" id="TIGR01974">
    <property type="entry name" value="NDH_I_L"/>
    <property type="match status" value="1"/>
</dbReference>
<dbReference type="Gene3D" id="1.20.5.2700">
    <property type="match status" value="1"/>
</dbReference>
<proteinExistence type="predicted"/>
<protein>
    <submittedName>
        <fullName evidence="9">NADH dehydrogenase subunit L</fullName>
    </submittedName>
</protein>
<dbReference type="PANTHER" id="PTHR42829:SF2">
    <property type="entry name" value="NADH-UBIQUINONE OXIDOREDUCTASE CHAIN 5"/>
    <property type="match status" value="1"/>
</dbReference>
<feature type="transmembrane region" description="Helical" evidence="6">
    <location>
        <begin position="28"/>
        <end position="45"/>
    </location>
</feature>
<dbReference type="GO" id="GO:0015990">
    <property type="term" value="P:electron transport coupled proton transport"/>
    <property type="evidence" value="ECO:0007669"/>
    <property type="project" value="TreeGrafter"/>
</dbReference>
<feature type="transmembrane region" description="Helical" evidence="6">
    <location>
        <begin position="107"/>
        <end position="125"/>
    </location>
</feature>
<dbReference type="PRINTS" id="PR01435">
    <property type="entry name" value="NPOXDRDTASE5"/>
</dbReference>
<dbReference type="STRING" id="662367.SAMN05216167_105380"/>
<evidence type="ECO:0000256" key="2">
    <source>
        <dbReference type="ARBA" id="ARBA00022692"/>
    </source>
</evidence>
<feature type="transmembrane region" description="Helical" evidence="6">
    <location>
        <begin position="291"/>
        <end position="309"/>
    </location>
</feature>
<dbReference type="GO" id="GO:0016020">
    <property type="term" value="C:membrane"/>
    <property type="evidence" value="ECO:0007669"/>
    <property type="project" value="UniProtKB-SubCell"/>
</dbReference>
<evidence type="ECO:0000259" key="7">
    <source>
        <dbReference type="Pfam" id="PF00361"/>
    </source>
</evidence>
<keyword evidence="4 6" id="KW-0472">Membrane</keyword>
<evidence type="ECO:0000256" key="6">
    <source>
        <dbReference type="SAM" id="Phobius"/>
    </source>
</evidence>
<comment type="subcellular location">
    <subcellularLocation>
        <location evidence="1">Endomembrane system</location>
        <topology evidence="1">Multi-pass membrane protein</topology>
    </subcellularLocation>
    <subcellularLocation>
        <location evidence="5">Membrane</location>
        <topology evidence="5">Multi-pass membrane protein</topology>
    </subcellularLocation>
</comment>
<dbReference type="InterPro" id="IPR003945">
    <property type="entry name" value="NU5C-like"/>
</dbReference>
<feature type="transmembrane region" description="Helical" evidence="6">
    <location>
        <begin position="76"/>
        <end position="95"/>
    </location>
</feature>
<feature type="transmembrane region" description="Helical" evidence="6">
    <location>
        <begin position="131"/>
        <end position="149"/>
    </location>
</feature>
<feature type="transmembrane region" description="Helical" evidence="6">
    <location>
        <begin position="445"/>
        <end position="465"/>
    </location>
</feature>
<dbReference type="Pfam" id="PF00662">
    <property type="entry name" value="Proton_antipo_N"/>
    <property type="match status" value="1"/>
</dbReference>
<evidence type="ECO:0000256" key="3">
    <source>
        <dbReference type="ARBA" id="ARBA00022989"/>
    </source>
</evidence>
<feature type="transmembrane region" description="Helical" evidence="6">
    <location>
        <begin position="485"/>
        <end position="506"/>
    </location>
</feature>
<feature type="transmembrane region" description="Helical" evidence="6">
    <location>
        <begin position="52"/>
        <end position="70"/>
    </location>
</feature>
<dbReference type="InterPro" id="IPR001750">
    <property type="entry name" value="ND/Mrp_TM"/>
</dbReference>